<dbReference type="InterPro" id="IPR027478">
    <property type="entry name" value="LdcA_N"/>
</dbReference>
<accession>C0MFW9</accession>
<dbReference type="HOGENOM" id="CLU_034346_1_0_9"/>
<dbReference type="InterPro" id="IPR040449">
    <property type="entry name" value="Peptidase_S66_N"/>
</dbReference>
<organism evidence="6">
    <name type="scientific">Streptococcus equi subsp. zooepidemicus (strain H70)</name>
    <dbReference type="NCBI Taxonomy" id="553483"/>
    <lineage>
        <taxon>Bacteria</taxon>
        <taxon>Bacillati</taxon>
        <taxon>Bacillota</taxon>
        <taxon>Bacilli</taxon>
        <taxon>Lactobacillales</taxon>
        <taxon>Streptococcaceae</taxon>
        <taxon>Streptococcus</taxon>
    </lineage>
</organism>
<dbReference type="SUPFAM" id="SSF52317">
    <property type="entry name" value="Class I glutamine amidotransferase-like"/>
    <property type="match status" value="1"/>
</dbReference>
<reference evidence="5 6" key="1">
    <citation type="journal article" date="2009" name="PLoS Pathog.">
        <title>Genomic evidence for the evolution of Streptococcus equi: host restriction, increased virulence, and genetic exchange with human pathogens.</title>
        <authorList>
            <person name="Holden M.T.G."/>
            <person name="Heather Z."/>
            <person name="Paillot R."/>
            <person name="Steward K.F."/>
            <person name="Webb K."/>
            <person name="Ainslie F."/>
            <person name="Jourdan T."/>
            <person name="Bason N.C."/>
            <person name="Holroyd N.E."/>
            <person name="Mungall K."/>
            <person name="Quail M.A."/>
            <person name="Sanders M."/>
            <person name="Simmonds M."/>
            <person name="Willey D."/>
            <person name="Brooks K."/>
            <person name="Aanensen D.M."/>
            <person name="Spratt B.G."/>
            <person name="Jolley K.A."/>
            <person name="Maiden M.C.J."/>
            <person name="Kehoe M."/>
            <person name="Chanter N."/>
            <person name="Bentley S.D."/>
            <person name="Robinson C."/>
            <person name="Maskell D.J."/>
            <person name="Parkhill J."/>
            <person name="Waller A.S."/>
        </authorList>
    </citation>
    <scope>NUCLEOTIDE SEQUENCE [LARGE SCALE GENOMIC DNA]</scope>
    <source>
        <strain evidence="5 6">H70</strain>
    </source>
</reference>
<dbReference type="GO" id="GO:0016787">
    <property type="term" value="F:hydrolase activity"/>
    <property type="evidence" value="ECO:0007669"/>
    <property type="project" value="UniProtKB-KW"/>
</dbReference>
<gene>
    <name evidence="5" type="ordered locus">SZO_18130</name>
</gene>
<dbReference type="CDD" id="cd07062">
    <property type="entry name" value="Peptidase_S66_mccF_like"/>
    <property type="match status" value="1"/>
</dbReference>
<dbReference type="eggNOG" id="COG1619">
    <property type="taxonomic scope" value="Bacteria"/>
</dbReference>
<keyword evidence="2" id="KW-0378">Hydrolase</keyword>
<dbReference type="PIRSF" id="PIRSF028757">
    <property type="entry name" value="LD-carboxypeptidase"/>
    <property type="match status" value="1"/>
</dbReference>
<proteinExistence type="inferred from homology"/>
<dbReference type="InterPro" id="IPR003507">
    <property type="entry name" value="S66_fam"/>
</dbReference>
<dbReference type="InterPro" id="IPR040921">
    <property type="entry name" value="Peptidase_S66C"/>
</dbReference>
<evidence type="ECO:0000313" key="5">
    <source>
        <dbReference type="EMBL" id="CAX00704.1"/>
    </source>
</evidence>
<evidence type="ECO:0000259" key="4">
    <source>
        <dbReference type="Pfam" id="PF17676"/>
    </source>
</evidence>
<dbReference type="Pfam" id="PF17676">
    <property type="entry name" value="Peptidase_S66C"/>
    <property type="match status" value="1"/>
</dbReference>
<dbReference type="SUPFAM" id="SSF141986">
    <property type="entry name" value="LD-carboxypeptidase A C-terminal domain-like"/>
    <property type="match status" value="1"/>
</dbReference>
<dbReference type="InterPro" id="IPR027461">
    <property type="entry name" value="Carboxypeptidase_A_C_sf"/>
</dbReference>
<feature type="domain" description="LD-carboxypeptidase C-terminal" evidence="4">
    <location>
        <begin position="202"/>
        <end position="329"/>
    </location>
</feature>
<evidence type="ECO:0000256" key="1">
    <source>
        <dbReference type="ARBA" id="ARBA00010233"/>
    </source>
</evidence>
<evidence type="ECO:0000259" key="3">
    <source>
        <dbReference type="Pfam" id="PF02016"/>
    </source>
</evidence>
<dbReference type="InterPro" id="IPR029062">
    <property type="entry name" value="Class_I_gatase-like"/>
</dbReference>
<evidence type="ECO:0000313" key="6">
    <source>
        <dbReference type="Proteomes" id="UP000001368"/>
    </source>
</evidence>
<evidence type="ECO:0000256" key="2">
    <source>
        <dbReference type="ARBA" id="ARBA00022801"/>
    </source>
</evidence>
<dbReference type="EMBL" id="FM204884">
    <property type="protein sequence ID" value="CAX00704.1"/>
    <property type="molecule type" value="Genomic_DNA"/>
</dbReference>
<name>C0MFW9_STRS7</name>
<dbReference type="Proteomes" id="UP000001368">
    <property type="component" value="Chromosome"/>
</dbReference>
<dbReference type="KEGG" id="seq:SZO_18130"/>
<dbReference type="Gene3D" id="3.40.50.10740">
    <property type="entry name" value="Class I glutamine amidotransferase-like"/>
    <property type="match status" value="1"/>
</dbReference>
<feature type="domain" description="LD-carboxypeptidase N-terminal" evidence="3">
    <location>
        <begin position="5"/>
        <end position="128"/>
    </location>
</feature>
<dbReference type="Gene3D" id="3.50.30.60">
    <property type="entry name" value="LD-carboxypeptidase A C-terminal domain-like"/>
    <property type="match status" value="1"/>
</dbReference>
<dbReference type="PANTHER" id="PTHR30237:SF4">
    <property type="entry name" value="LD-CARBOXYPEPTIDASE C-TERMINAL DOMAIN-CONTAINING PROTEIN"/>
    <property type="match status" value="1"/>
</dbReference>
<dbReference type="AlphaFoldDB" id="C0MFW9"/>
<dbReference type="Pfam" id="PF02016">
    <property type="entry name" value="Peptidase_S66"/>
    <property type="match status" value="1"/>
</dbReference>
<comment type="similarity">
    <text evidence="1">Belongs to the peptidase S66 family.</text>
</comment>
<protein>
    <submittedName>
        <fullName evidence="5">Putative microcin immunity protein</fullName>
    </submittedName>
</protein>
<dbReference type="PANTHER" id="PTHR30237">
    <property type="entry name" value="MURAMOYLTETRAPEPTIDE CARBOXYPEPTIDASE"/>
    <property type="match status" value="1"/>
</dbReference>
<sequence>MIQKIGIVSLSSGMLGEANVKHELDLGLARLKKLGLEVTIFPNALKGIDYLDQHPEARAADMIQAFADPSIDMILCAIGGVDTYRLLPYLFSEHQLQDVVNQKVFLGFSDTTINHLMLHKLGIKTFYGQSFLADICELADDMLPYSLAYFKELLETGTIAEIRPSEQWYEERTDFSANSLGTQRTAHRNQGFELLKGPSLFKGEILGGCLESLYELLDSSRYSDSAKLCEQYQLFPDLSDWAGRLLLLETSEDKSDPAQYRRMLETLKATGIFSVISGLLVGKPIDNSYYDDYKQQLLAVVDNDIPILYNVNVGHATPRAIVPFGVMAVVDAKEQVIRFVPDEHTDQNDVYQIKIESERVYAKG</sequence>